<gene>
    <name evidence="3" type="ORF">JZO67_004447</name>
</gene>
<dbReference type="PANTHER" id="PTHR30185:SF15">
    <property type="entry name" value="CRYPTIC BETA-GLUCOSIDE BGL OPERON ANTITERMINATOR"/>
    <property type="match status" value="1"/>
</dbReference>
<dbReference type="RefSeq" id="WP_207704024.1">
    <property type="nucleotide sequence ID" value="NZ_JAFREL020000004.1"/>
</dbReference>
<dbReference type="Gene3D" id="2.30.24.10">
    <property type="entry name" value="CAT RNA-binding domain"/>
    <property type="match status" value="1"/>
</dbReference>
<feature type="domain" description="PRD" evidence="2">
    <location>
        <begin position="65"/>
        <end position="169"/>
    </location>
</feature>
<keyword evidence="4" id="KW-1185">Reference proteome</keyword>
<evidence type="ECO:0000313" key="3">
    <source>
        <dbReference type="EMBL" id="MEO1772465.1"/>
    </source>
</evidence>
<dbReference type="SMART" id="SM01061">
    <property type="entry name" value="CAT_RBD"/>
    <property type="match status" value="1"/>
</dbReference>
<proteinExistence type="predicted"/>
<accession>A0ABV0EUY7</accession>
<dbReference type="Pfam" id="PF03123">
    <property type="entry name" value="CAT_RBD"/>
    <property type="match status" value="1"/>
</dbReference>
<dbReference type="Pfam" id="PF00874">
    <property type="entry name" value="PRD"/>
    <property type="match status" value="2"/>
</dbReference>
<dbReference type="InterPro" id="IPR011608">
    <property type="entry name" value="PRD"/>
</dbReference>
<evidence type="ECO:0000256" key="1">
    <source>
        <dbReference type="ARBA" id="ARBA00022737"/>
    </source>
</evidence>
<dbReference type="InterPro" id="IPR036650">
    <property type="entry name" value="CAT_RNA-bd_dom_sf"/>
</dbReference>
<evidence type="ECO:0000259" key="2">
    <source>
        <dbReference type="PROSITE" id="PS51372"/>
    </source>
</evidence>
<feature type="domain" description="PRD" evidence="2">
    <location>
        <begin position="170"/>
        <end position="281"/>
    </location>
</feature>
<dbReference type="PROSITE" id="PS51372">
    <property type="entry name" value="PRD_2"/>
    <property type="match status" value="2"/>
</dbReference>
<reference evidence="3 4" key="2">
    <citation type="submission" date="2024-02" db="EMBL/GenBank/DDBJ databases">
        <title>The Genome Sequence of Enterococcus sp. DIV0159.</title>
        <authorList>
            <person name="Earl A."/>
            <person name="Manson A."/>
            <person name="Gilmore M."/>
            <person name="Sanders J."/>
            <person name="Shea T."/>
            <person name="Howe W."/>
            <person name="Livny J."/>
            <person name="Cuomo C."/>
            <person name="Neafsey D."/>
            <person name="Birren B."/>
        </authorList>
    </citation>
    <scope>NUCLEOTIDE SEQUENCE [LARGE SCALE GENOMIC DNA]</scope>
    <source>
        <strain evidence="3 4">665A</strain>
    </source>
</reference>
<keyword evidence="1" id="KW-0677">Repeat</keyword>
<sequence length="281" mass="32771">MKIKQSYNNNIVLAINENGDEAIVVGTGIGFSKKFGDIVDETKIKKIYYSREDSIKKFDAEVLELANLDVLVFVERALEEIEEQLKITVYSSLFVSLVEHLNNLLQEGSYLEEEHPLRWIVKRVYPETYEISKQIYKDYCQQFKIEIPSSEVVAISLHIINGIQKNTMPDTLENTQTINEILRVLEFSGNFNMNKKDIDYSRFVTHLEFLLNRLRSNNKFSGEGYDTINLEIYQSIFTSLENDDRIMNILEKILMILRKKYGELSEAEKLFLLIHLFKLSS</sequence>
<dbReference type="Gene3D" id="1.10.1790.10">
    <property type="entry name" value="PRD domain"/>
    <property type="match status" value="2"/>
</dbReference>
<dbReference type="InterPro" id="IPR004341">
    <property type="entry name" value="CAT_RNA-bd_dom"/>
</dbReference>
<dbReference type="SUPFAM" id="SSF50151">
    <property type="entry name" value="SacY-like RNA-binding domain"/>
    <property type="match status" value="1"/>
</dbReference>
<dbReference type="SUPFAM" id="SSF63520">
    <property type="entry name" value="PTS-regulatory domain, PRD"/>
    <property type="match status" value="2"/>
</dbReference>
<dbReference type="Proteomes" id="UP000664357">
    <property type="component" value="Unassembled WGS sequence"/>
</dbReference>
<name>A0ABV0EUY7_9ENTE</name>
<dbReference type="EMBL" id="JAFREL020000004">
    <property type="protein sequence ID" value="MEO1772465.1"/>
    <property type="molecule type" value="Genomic_DNA"/>
</dbReference>
<dbReference type="InterPro" id="IPR036634">
    <property type="entry name" value="PRD_sf"/>
</dbReference>
<dbReference type="PANTHER" id="PTHR30185">
    <property type="entry name" value="CRYPTIC BETA-GLUCOSIDE BGL OPERON ANTITERMINATOR"/>
    <property type="match status" value="1"/>
</dbReference>
<reference evidence="3 4" key="1">
    <citation type="submission" date="2021-03" db="EMBL/GenBank/DDBJ databases">
        <authorList>
            <person name="Gilmore M.S."/>
            <person name="Schwartzman J."/>
            <person name="Van Tyne D."/>
            <person name="Martin M."/>
            <person name="Earl A.M."/>
            <person name="Manson A.L."/>
            <person name="Straub T."/>
            <person name="Salamzade R."/>
            <person name="Saavedra J."/>
            <person name="Lebreton F."/>
            <person name="Prichula J."/>
            <person name="Schaufler K."/>
            <person name="Gaca A."/>
            <person name="Sgardioli B."/>
            <person name="Wagenaar J."/>
            <person name="Strong T."/>
        </authorList>
    </citation>
    <scope>NUCLEOTIDE SEQUENCE [LARGE SCALE GENOMIC DNA]</scope>
    <source>
        <strain evidence="3 4">665A</strain>
    </source>
</reference>
<protein>
    <submittedName>
        <fullName evidence="3">Beta-glucoside operon transcriptional antiterminator</fullName>
    </submittedName>
</protein>
<comment type="caution">
    <text evidence="3">The sequence shown here is derived from an EMBL/GenBank/DDBJ whole genome shotgun (WGS) entry which is preliminary data.</text>
</comment>
<evidence type="ECO:0000313" key="4">
    <source>
        <dbReference type="Proteomes" id="UP000664357"/>
    </source>
</evidence>
<dbReference type="InterPro" id="IPR050661">
    <property type="entry name" value="BglG_antiterminators"/>
</dbReference>
<organism evidence="3 4">
    <name type="scientific">Candidatus Enterococcus ferrettii</name>
    <dbReference type="NCBI Taxonomy" id="2815324"/>
    <lineage>
        <taxon>Bacteria</taxon>
        <taxon>Bacillati</taxon>
        <taxon>Bacillota</taxon>
        <taxon>Bacilli</taxon>
        <taxon>Lactobacillales</taxon>
        <taxon>Enterococcaceae</taxon>
        <taxon>Enterococcus</taxon>
    </lineage>
</organism>